<dbReference type="Gene3D" id="3.40.50.1820">
    <property type="entry name" value="alpha/beta hydrolase"/>
    <property type="match status" value="1"/>
</dbReference>
<dbReference type="Proteomes" id="UP001164965">
    <property type="component" value="Chromosome"/>
</dbReference>
<dbReference type="SUPFAM" id="SSF53474">
    <property type="entry name" value="alpha/beta-Hydrolases"/>
    <property type="match status" value="1"/>
</dbReference>
<name>A0ABY6NZL6_9NOCA</name>
<dbReference type="InterPro" id="IPR002918">
    <property type="entry name" value="Lipase_EstA/Esterase_EstB"/>
</dbReference>
<dbReference type="Pfam" id="PF01674">
    <property type="entry name" value="Lipase_2"/>
    <property type="match status" value="1"/>
</dbReference>
<evidence type="ECO:0000256" key="1">
    <source>
        <dbReference type="SAM" id="SignalP"/>
    </source>
</evidence>
<keyword evidence="2" id="KW-0378">Hydrolase</keyword>
<organism evidence="2 3">
    <name type="scientific">Rhodococcus antarcticus</name>
    <dbReference type="NCBI Taxonomy" id="2987751"/>
    <lineage>
        <taxon>Bacteria</taxon>
        <taxon>Bacillati</taxon>
        <taxon>Actinomycetota</taxon>
        <taxon>Actinomycetes</taxon>
        <taxon>Mycobacteriales</taxon>
        <taxon>Nocardiaceae</taxon>
        <taxon>Rhodococcus</taxon>
    </lineage>
</organism>
<keyword evidence="3" id="KW-1185">Reference proteome</keyword>
<protein>
    <submittedName>
        <fullName evidence="2">Alpha/beta fold hydrolase</fullName>
    </submittedName>
</protein>
<feature type="chain" id="PRO_5046172526" evidence="1">
    <location>
        <begin position="28"/>
        <end position="311"/>
    </location>
</feature>
<dbReference type="PANTHER" id="PTHR32015">
    <property type="entry name" value="FASTING INDUCED LIPASE"/>
    <property type="match status" value="1"/>
</dbReference>
<accession>A0ABY6NZL6</accession>
<reference evidence="2" key="1">
    <citation type="submission" date="2022-10" db="EMBL/GenBank/DDBJ databases">
        <title>Rhodococcus sp.75.</title>
        <authorList>
            <person name="Sun M."/>
        </authorList>
    </citation>
    <scope>NUCLEOTIDE SEQUENCE</scope>
    <source>
        <strain evidence="2">75</strain>
    </source>
</reference>
<evidence type="ECO:0000313" key="3">
    <source>
        <dbReference type="Proteomes" id="UP001164965"/>
    </source>
</evidence>
<gene>
    <name evidence="2" type="ORF">RHODO2019_17300</name>
</gene>
<proteinExistence type="predicted"/>
<evidence type="ECO:0000313" key="2">
    <source>
        <dbReference type="EMBL" id="UZJ24832.1"/>
    </source>
</evidence>
<keyword evidence="1" id="KW-0732">Signal</keyword>
<dbReference type="RefSeq" id="WP_265382938.1">
    <property type="nucleotide sequence ID" value="NZ_CP110615.1"/>
</dbReference>
<dbReference type="GO" id="GO:0016787">
    <property type="term" value="F:hydrolase activity"/>
    <property type="evidence" value="ECO:0007669"/>
    <property type="project" value="UniProtKB-KW"/>
</dbReference>
<sequence length="311" mass="32152">MRLWHRIGTTVVGVAALLATTAGTGQAATATPPEGPVQSTFPAALLYSSIHASASPPGANDFACKPAAAHPRPVVLVHGTVENAYDNWAELSPQLKADGYCVFALNFGDTVPGGTNPFKGLGDIPASARQLSAYVDSVLAATGASEVDIVGHSQGGMMPRYYLKNLGGASKVGSLVALAPSNYGTVFYGVLPLVAALPGGEAVTSLACAACVQQRQGSSFLNTLNAGGDTVPGVRYTVITTSYDEVVMPFTNTYLKDPGATNINLQQVCGLDFTDHLGISYDPIAQRLVRNALDPATAKAPTCRYVPPLVS</sequence>
<feature type="signal peptide" evidence="1">
    <location>
        <begin position="1"/>
        <end position="27"/>
    </location>
</feature>
<dbReference type="InterPro" id="IPR029058">
    <property type="entry name" value="AB_hydrolase_fold"/>
</dbReference>
<dbReference type="PANTHER" id="PTHR32015:SF1">
    <property type="entry name" value="LIPASE"/>
    <property type="match status" value="1"/>
</dbReference>
<dbReference type="EMBL" id="CP110615">
    <property type="protein sequence ID" value="UZJ24832.1"/>
    <property type="molecule type" value="Genomic_DNA"/>
</dbReference>